<comment type="caution">
    <text evidence="3">The sequence shown here is derived from an EMBL/GenBank/DDBJ whole genome shotgun (WGS) entry which is preliminary data.</text>
</comment>
<proteinExistence type="predicted"/>
<protein>
    <recommendedName>
        <fullName evidence="2">Calcineurin-like phosphoesterase domain-containing protein</fullName>
    </recommendedName>
</protein>
<evidence type="ECO:0000259" key="2">
    <source>
        <dbReference type="Pfam" id="PF00149"/>
    </source>
</evidence>
<evidence type="ECO:0000313" key="4">
    <source>
        <dbReference type="Proteomes" id="UP001255856"/>
    </source>
</evidence>
<dbReference type="PANTHER" id="PTHR46546:SF4">
    <property type="entry name" value="SHEWANELLA-LIKE PROTEIN PHOSPHATASE 1"/>
    <property type="match status" value="1"/>
</dbReference>
<dbReference type="Proteomes" id="UP001255856">
    <property type="component" value="Unassembled WGS sequence"/>
</dbReference>
<feature type="region of interest" description="Disordered" evidence="1">
    <location>
        <begin position="332"/>
        <end position="354"/>
    </location>
</feature>
<feature type="domain" description="Calcineurin-like phosphoesterase" evidence="2">
    <location>
        <begin position="4"/>
        <end position="158"/>
    </location>
</feature>
<dbReference type="AlphaFoldDB" id="A0AAD9IDR4"/>
<evidence type="ECO:0000256" key="1">
    <source>
        <dbReference type="SAM" id="MobiDB-lite"/>
    </source>
</evidence>
<dbReference type="Gene3D" id="3.60.21.10">
    <property type="match status" value="1"/>
</dbReference>
<accession>A0AAD9IDR4</accession>
<dbReference type="SUPFAM" id="SSF56300">
    <property type="entry name" value="Metallo-dependent phosphatases"/>
    <property type="match status" value="1"/>
</dbReference>
<reference evidence="3" key="1">
    <citation type="submission" date="2021-01" db="EMBL/GenBank/DDBJ databases">
        <authorList>
            <person name="Eckstrom K.M.E."/>
        </authorList>
    </citation>
    <scope>NUCLEOTIDE SEQUENCE</scope>
    <source>
        <strain evidence="3">UVCC 0001</strain>
    </source>
</reference>
<dbReference type="GO" id="GO:0016787">
    <property type="term" value="F:hydrolase activity"/>
    <property type="evidence" value="ECO:0007669"/>
    <property type="project" value="InterPro"/>
</dbReference>
<dbReference type="PANTHER" id="PTHR46546">
    <property type="entry name" value="SHEWANELLA-LIKE PROTEIN PHOSPHATASE 1"/>
    <property type="match status" value="1"/>
</dbReference>
<evidence type="ECO:0000313" key="3">
    <source>
        <dbReference type="EMBL" id="KAK2076088.1"/>
    </source>
</evidence>
<organism evidence="3 4">
    <name type="scientific">Prototheca wickerhamii</name>
    <dbReference type="NCBI Taxonomy" id="3111"/>
    <lineage>
        <taxon>Eukaryota</taxon>
        <taxon>Viridiplantae</taxon>
        <taxon>Chlorophyta</taxon>
        <taxon>core chlorophytes</taxon>
        <taxon>Trebouxiophyceae</taxon>
        <taxon>Chlorellales</taxon>
        <taxon>Chlorellaceae</taxon>
        <taxon>Prototheca</taxon>
    </lineage>
</organism>
<feature type="compositionally biased region" description="Low complexity" evidence="1">
    <location>
        <begin position="345"/>
        <end position="354"/>
    </location>
</feature>
<dbReference type="Pfam" id="PF00149">
    <property type="entry name" value="Metallophos"/>
    <property type="match status" value="1"/>
</dbReference>
<keyword evidence="4" id="KW-1185">Reference proteome</keyword>
<dbReference type="InterPro" id="IPR029052">
    <property type="entry name" value="Metallo-depent_PP-like"/>
</dbReference>
<name>A0AAD9IDR4_PROWI</name>
<sequence>MGGVGDVHGDLKKTVTSLELAGVLEMQGGDRPVWTGGDATVVQMGDVLDRGDCELRVLLLLRRLDEQARRVGGAVWMLNGNHESLNVMGDFRYVTPGAFWESATLAGVTEEEAAADPRSVLRARWELFRPGGRVALELAANPTVLVVNDIVFAHGGLLPHHLGYGLERINAEVAHWMAGVPYEQGASGPPPRPPAASAGTRRPRPPFEAFGDATSIMWNRTYGREREAPHERRVVRDQLMATLRALRARALVVGHTPQARGLNADCEGRVWRVDVGMSAGVMDADPAVLEFSVADADGVVTATARRAPPRWHSMREPGDPYHAAERAWKLTPLDQGKAEPRRAAEAAVGAAGAP</sequence>
<dbReference type="EMBL" id="JASFZW010000012">
    <property type="protein sequence ID" value="KAK2076088.1"/>
    <property type="molecule type" value="Genomic_DNA"/>
</dbReference>
<gene>
    <name evidence="3" type="ORF">QBZ16_001424</name>
</gene>
<feature type="region of interest" description="Disordered" evidence="1">
    <location>
        <begin position="184"/>
        <end position="206"/>
    </location>
</feature>
<dbReference type="InterPro" id="IPR004843">
    <property type="entry name" value="Calcineurin-like_PHP"/>
</dbReference>